<dbReference type="InterPro" id="IPR024029">
    <property type="entry name" value="Pyridox_Oxase_FMN-dep"/>
</dbReference>
<dbReference type="InterPro" id="IPR011576">
    <property type="entry name" value="Pyridox_Oxase_N"/>
</dbReference>
<accession>A0ABR7SDL0</accession>
<protein>
    <submittedName>
        <fullName evidence="2">Pyridoxamine 5'-phosphate oxidase family protein</fullName>
    </submittedName>
</protein>
<dbReference type="Pfam" id="PF01243">
    <property type="entry name" value="PNPOx_N"/>
    <property type="match status" value="1"/>
</dbReference>
<dbReference type="Gene3D" id="2.30.110.10">
    <property type="entry name" value="Electron Transport, Fmn-binding Protein, Chain A"/>
    <property type="match status" value="1"/>
</dbReference>
<dbReference type="PANTHER" id="PTHR42815">
    <property type="entry name" value="FAD-BINDING, PUTATIVE (AFU_ORTHOLOGUE AFUA_6G07600)-RELATED"/>
    <property type="match status" value="1"/>
</dbReference>
<dbReference type="EMBL" id="JACTVJ010000006">
    <property type="protein sequence ID" value="MBC9713585.1"/>
    <property type="molecule type" value="Genomic_DNA"/>
</dbReference>
<dbReference type="SUPFAM" id="SSF50475">
    <property type="entry name" value="FMN-binding split barrel"/>
    <property type="match status" value="1"/>
</dbReference>
<dbReference type="NCBIfam" id="TIGR04025">
    <property type="entry name" value="PPOX_FMN_DR2398"/>
    <property type="match status" value="1"/>
</dbReference>
<gene>
    <name evidence="2" type="ORF">H9Y04_13495</name>
</gene>
<evidence type="ECO:0000313" key="2">
    <source>
        <dbReference type="EMBL" id="MBC9713585.1"/>
    </source>
</evidence>
<sequence>MAEIGSVEELRELLGEPDARAAGKVRSSLHEHDKEWLAHSPFCVISTAGGNGWCDASPKGDPPGFVRVLDDTTIAIPERPGNRRADGYLNILANPRVGLLFLIPGRADTLRINGRARLVKDAPFFDTMVVKGHRPRLALVVEAEEVFFHCAKSLLRSALWKPETWDPQAVASPARIAKSLIRKDQTLEELEAYYGDGYEAKVYRG</sequence>
<dbReference type="PANTHER" id="PTHR42815:SF2">
    <property type="entry name" value="FAD-BINDING, PUTATIVE (AFU_ORTHOLOGUE AFUA_6G07600)-RELATED"/>
    <property type="match status" value="1"/>
</dbReference>
<reference evidence="2 3" key="1">
    <citation type="submission" date="2020-08" db="EMBL/GenBank/DDBJ databases">
        <title>Genemic of Streptomyces polyaspartic.</title>
        <authorList>
            <person name="Liu W."/>
        </authorList>
    </citation>
    <scope>NUCLEOTIDE SEQUENCE [LARGE SCALE GENOMIC DNA]</scope>
    <source>
        <strain evidence="2 3">TRM66268-LWL</strain>
    </source>
</reference>
<evidence type="ECO:0000313" key="3">
    <source>
        <dbReference type="Proteomes" id="UP000642284"/>
    </source>
</evidence>
<name>A0ABR7SDL0_9ACTN</name>
<organism evidence="2 3">
    <name type="scientific">Streptomyces polyasparticus</name>
    <dbReference type="NCBI Taxonomy" id="2767826"/>
    <lineage>
        <taxon>Bacteria</taxon>
        <taxon>Bacillati</taxon>
        <taxon>Actinomycetota</taxon>
        <taxon>Actinomycetes</taxon>
        <taxon>Kitasatosporales</taxon>
        <taxon>Streptomycetaceae</taxon>
        <taxon>Streptomyces</taxon>
    </lineage>
</organism>
<comment type="caution">
    <text evidence="2">The sequence shown here is derived from an EMBL/GenBank/DDBJ whole genome shotgun (WGS) entry which is preliminary data.</text>
</comment>
<keyword evidence="3" id="KW-1185">Reference proteome</keyword>
<feature type="domain" description="Pyridoxamine 5'-phosphate oxidase N-terminal" evidence="1">
    <location>
        <begin position="30"/>
        <end position="150"/>
    </location>
</feature>
<proteinExistence type="predicted"/>
<dbReference type="RefSeq" id="WP_187814055.1">
    <property type="nucleotide sequence ID" value="NZ_JACTVJ010000006.1"/>
</dbReference>
<dbReference type="InterPro" id="IPR012349">
    <property type="entry name" value="Split_barrel_FMN-bd"/>
</dbReference>
<dbReference type="Proteomes" id="UP000642284">
    <property type="component" value="Unassembled WGS sequence"/>
</dbReference>
<evidence type="ECO:0000259" key="1">
    <source>
        <dbReference type="Pfam" id="PF01243"/>
    </source>
</evidence>